<dbReference type="InterPro" id="IPR002483">
    <property type="entry name" value="PWI_dom"/>
</dbReference>
<keyword evidence="4" id="KW-1185">Reference proteome</keyword>
<name>A0A194XRN3_MOLSC</name>
<dbReference type="Pfam" id="PF01480">
    <property type="entry name" value="PWI"/>
    <property type="match status" value="1"/>
</dbReference>
<dbReference type="SUPFAM" id="SSF101233">
    <property type="entry name" value="PWI domain"/>
    <property type="match status" value="1"/>
</dbReference>
<dbReference type="GeneID" id="28816367"/>
<dbReference type="PROSITE" id="PS51025">
    <property type="entry name" value="PWI"/>
    <property type="match status" value="1"/>
</dbReference>
<dbReference type="PANTHER" id="PTHR23148">
    <property type="entry name" value="SERINE/ARGININE REGULATED NUCLEAR MATRIX PROTEIN"/>
    <property type="match status" value="1"/>
</dbReference>
<dbReference type="InParanoid" id="A0A194XRN3"/>
<accession>A0A194XRN3</accession>
<evidence type="ECO:0000256" key="1">
    <source>
        <dbReference type="ARBA" id="ARBA00022664"/>
    </source>
</evidence>
<protein>
    <submittedName>
        <fullName evidence="3">PWI domain-containing protein</fullName>
    </submittedName>
</protein>
<dbReference type="InterPro" id="IPR052225">
    <property type="entry name" value="Ser/Arg_repetitive_matrix"/>
</dbReference>
<dbReference type="OrthoDB" id="163257at2759"/>
<dbReference type="GO" id="GO:0006397">
    <property type="term" value="P:mRNA processing"/>
    <property type="evidence" value="ECO:0007669"/>
    <property type="project" value="UniProtKB-KW"/>
</dbReference>
<dbReference type="EMBL" id="KQ947406">
    <property type="protein sequence ID" value="KUJ22853.1"/>
    <property type="molecule type" value="Genomic_DNA"/>
</dbReference>
<evidence type="ECO:0000259" key="2">
    <source>
        <dbReference type="PROSITE" id="PS51025"/>
    </source>
</evidence>
<dbReference type="SMART" id="SM00311">
    <property type="entry name" value="PWI"/>
    <property type="match status" value="1"/>
</dbReference>
<dbReference type="KEGG" id="psco:LY89DRAFT_312323"/>
<dbReference type="PANTHER" id="PTHR23148:SF0">
    <property type="entry name" value="SERINE_ARGININE REPETITIVE MATRIX PROTEIN 1"/>
    <property type="match status" value="1"/>
</dbReference>
<dbReference type="InterPro" id="IPR036483">
    <property type="entry name" value="PWI_dom_sf"/>
</dbReference>
<reference evidence="3 4" key="1">
    <citation type="submission" date="2015-10" db="EMBL/GenBank/DDBJ databases">
        <title>Full genome of DAOMC 229536 Phialocephala scopiformis, a fungal endophyte of spruce producing the potent anti-insectan compound rugulosin.</title>
        <authorList>
            <consortium name="DOE Joint Genome Institute"/>
            <person name="Walker A.K."/>
            <person name="Frasz S.L."/>
            <person name="Seifert K.A."/>
            <person name="Miller J.D."/>
            <person name="Mondo S.J."/>
            <person name="Labutti K."/>
            <person name="Lipzen A."/>
            <person name="Dockter R."/>
            <person name="Kennedy M."/>
            <person name="Grigoriev I.V."/>
            <person name="Spatafora J.W."/>
        </authorList>
    </citation>
    <scope>NUCLEOTIDE SEQUENCE [LARGE SCALE GENOMIC DNA]</scope>
    <source>
        <strain evidence="3 4">CBS 120377</strain>
    </source>
</reference>
<evidence type="ECO:0000313" key="4">
    <source>
        <dbReference type="Proteomes" id="UP000070700"/>
    </source>
</evidence>
<dbReference type="GO" id="GO:0003723">
    <property type="term" value="F:RNA binding"/>
    <property type="evidence" value="ECO:0007669"/>
    <property type="project" value="TreeGrafter"/>
</dbReference>
<organism evidence="3 4">
    <name type="scientific">Mollisia scopiformis</name>
    <name type="common">Conifer needle endophyte fungus</name>
    <name type="synonym">Phialocephala scopiformis</name>
    <dbReference type="NCBI Taxonomy" id="149040"/>
    <lineage>
        <taxon>Eukaryota</taxon>
        <taxon>Fungi</taxon>
        <taxon>Dikarya</taxon>
        <taxon>Ascomycota</taxon>
        <taxon>Pezizomycotina</taxon>
        <taxon>Leotiomycetes</taxon>
        <taxon>Helotiales</taxon>
        <taxon>Mollisiaceae</taxon>
        <taxon>Mollisia</taxon>
    </lineage>
</organism>
<gene>
    <name evidence="3" type="ORF">LY89DRAFT_312323</name>
</gene>
<keyword evidence="1" id="KW-0507">mRNA processing</keyword>
<dbReference type="GO" id="GO:0048024">
    <property type="term" value="P:regulation of mRNA splicing, via spliceosome"/>
    <property type="evidence" value="ECO:0007669"/>
    <property type="project" value="TreeGrafter"/>
</dbReference>
<dbReference type="AlphaFoldDB" id="A0A194XRN3"/>
<dbReference type="Gene3D" id="1.20.1390.10">
    <property type="entry name" value="PWI domain"/>
    <property type="match status" value="1"/>
</dbReference>
<sequence>MATGVDAKLLKSTKFPPEFSQKVDMEKVNLEVMKKWIAGKISEILGNEDDVVIELCFNLIEGSRYPDIKKLQIQLTGFLDKDTASFCKELWKLCLSAQSNPQGVPKELLEAKKLELIQEKISTEALRESRIHMFLLDVVEDAMIAGDRLRLHPALLLSLDLSPAPAPHLDDVAVLLPHVEDLAHQIDVDIHIEDVGLEAEGGVSIVLHVGEALLPRALDLDLRGPPIAEDQHLLPPAHLLHHGLENLVVIPARCLGLLLFQGQGVGHQEEDRHAVETGQHLRRLQQQMKTWLTRLLAHPKYHSATSPQKSFQKFQSWRKNKEASSFYPTL</sequence>
<dbReference type="STRING" id="149040.A0A194XRN3"/>
<dbReference type="Proteomes" id="UP000070700">
    <property type="component" value="Unassembled WGS sequence"/>
</dbReference>
<proteinExistence type="predicted"/>
<evidence type="ECO:0000313" key="3">
    <source>
        <dbReference type="EMBL" id="KUJ22853.1"/>
    </source>
</evidence>
<feature type="domain" description="PWI" evidence="2">
    <location>
        <begin position="12"/>
        <end position="111"/>
    </location>
</feature>
<dbReference type="RefSeq" id="XP_018077208.1">
    <property type="nucleotide sequence ID" value="XM_018206641.1"/>
</dbReference>
<dbReference type="GO" id="GO:0005681">
    <property type="term" value="C:spliceosomal complex"/>
    <property type="evidence" value="ECO:0007669"/>
    <property type="project" value="TreeGrafter"/>
</dbReference>